<dbReference type="CDD" id="cd07717">
    <property type="entry name" value="RNaseZ_ZiPD-like_MBL-fold"/>
    <property type="match status" value="1"/>
</dbReference>
<evidence type="ECO:0000256" key="1">
    <source>
        <dbReference type="ARBA" id="ARBA00011738"/>
    </source>
</evidence>
<dbReference type="PANTHER" id="PTHR46018:SF2">
    <property type="entry name" value="ZINC PHOSPHODIESTERASE ELAC PROTEIN 1"/>
    <property type="match status" value="1"/>
</dbReference>
<dbReference type="NCBIfam" id="TIGR02651">
    <property type="entry name" value="RNase_Z"/>
    <property type="match status" value="1"/>
</dbReference>
<comment type="catalytic activity">
    <reaction evidence="8">
        <text>Endonucleolytic cleavage of RNA, removing extra 3' nucleotides from tRNA precursor, generating 3' termini of tRNAs. A 3'-hydroxy group is left at the tRNA terminus and a 5'-phosphoryl group is left at the trailer molecule.</text>
        <dbReference type="EC" id="3.1.26.11"/>
    </reaction>
</comment>
<gene>
    <name evidence="8 9" type="primary">rnz</name>
    <name evidence="9" type="ORF">GC096_13625</name>
</gene>
<accession>A0ABX1X9P7</accession>
<dbReference type="NCBIfam" id="NF000801">
    <property type="entry name" value="PRK00055.1-3"/>
    <property type="match status" value="1"/>
</dbReference>
<comment type="cofactor">
    <cofactor evidence="8">
        <name>Zn(2+)</name>
        <dbReference type="ChEBI" id="CHEBI:29105"/>
    </cofactor>
    <text evidence="8">Binds 2 Zn(2+) ions.</text>
</comment>
<dbReference type="EC" id="3.1.26.11" evidence="8"/>
<dbReference type="RefSeq" id="WP_171630836.1">
    <property type="nucleotide sequence ID" value="NZ_WHNY01000040.1"/>
</dbReference>
<sequence length="309" mass="34134">MDLYFLGTGAGMPSKQRNVTSIALNLLDERGTYWLVDCGEGTQQQILNSPVKLGRTEKIFITHLHGDHLYGLPGLLTSRSYLGGDTPLTLYGPRGLKQFVETALEVSGAHLSYTLHLVELDEEGVIFEDESFLVETARLEHRIECFGFRIVEKDQPGKLLNEKLKELGIPAGPIYGQVKLGHTVQLEDGRTIHGQDFLGAPVPGRVVVILGDTRYCDGAKRLARGADVLVHEATFAMDKQELAYAFDHATSTDAARTAQEAGAKALIMTHLSSRYQGDSVTELLHQAQQIHANSHLARDFWSFDIPRKV</sequence>
<keyword evidence="7 8" id="KW-0862">Zinc</keyword>
<dbReference type="HAMAP" id="MF_01818">
    <property type="entry name" value="RNase_Z_BN"/>
    <property type="match status" value="1"/>
</dbReference>
<dbReference type="Proteomes" id="UP000653578">
    <property type="component" value="Unassembled WGS sequence"/>
</dbReference>
<feature type="active site" description="Proton acceptor" evidence="8">
    <location>
        <position position="67"/>
    </location>
</feature>
<evidence type="ECO:0000256" key="8">
    <source>
        <dbReference type="HAMAP-Rule" id="MF_01818"/>
    </source>
</evidence>
<dbReference type="GO" id="GO:0042781">
    <property type="term" value="F:3'-tRNA processing endoribonuclease activity"/>
    <property type="evidence" value="ECO:0007669"/>
    <property type="project" value="UniProtKB-EC"/>
</dbReference>
<feature type="binding site" evidence="8">
    <location>
        <position position="63"/>
    </location>
    <ligand>
        <name>Zn(2+)</name>
        <dbReference type="ChEBI" id="CHEBI:29105"/>
        <label>1</label>
        <note>catalytic</note>
    </ligand>
</feature>
<proteinExistence type="inferred from homology"/>
<evidence type="ECO:0000313" key="10">
    <source>
        <dbReference type="Proteomes" id="UP000653578"/>
    </source>
</evidence>
<feature type="binding site" evidence="8">
    <location>
        <position position="212"/>
    </location>
    <ligand>
        <name>Zn(2+)</name>
        <dbReference type="ChEBI" id="CHEBI:29105"/>
        <label>2</label>
        <note>catalytic</note>
    </ligand>
</feature>
<evidence type="ECO:0000313" key="9">
    <source>
        <dbReference type="EMBL" id="NOU65072.1"/>
    </source>
</evidence>
<reference evidence="9 10" key="1">
    <citation type="submission" date="2019-10" db="EMBL/GenBank/DDBJ databases">
        <title>Description of Paenibacillus humi sp. nov.</title>
        <authorList>
            <person name="Carlier A."/>
            <person name="Qi S."/>
        </authorList>
    </citation>
    <scope>NUCLEOTIDE SEQUENCE [LARGE SCALE GENOMIC DNA]</scope>
    <source>
        <strain evidence="9 10">LMG 31461</strain>
    </source>
</reference>
<evidence type="ECO:0000256" key="6">
    <source>
        <dbReference type="ARBA" id="ARBA00022801"/>
    </source>
</evidence>
<dbReference type="EMBL" id="WHNY01000040">
    <property type="protein sequence ID" value="NOU65072.1"/>
    <property type="molecule type" value="Genomic_DNA"/>
</dbReference>
<organism evidence="9 10">
    <name type="scientific">Paenibacillus plantarum</name>
    <dbReference type="NCBI Taxonomy" id="2654975"/>
    <lineage>
        <taxon>Bacteria</taxon>
        <taxon>Bacillati</taxon>
        <taxon>Bacillota</taxon>
        <taxon>Bacilli</taxon>
        <taxon>Bacillales</taxon>
        <taxon>Paenibacillaceae</taxon>
        <taxon>Paenibacillus</taxon>
    </lineage>
</organism>
<dbReference type="Gene3D" id="3.60.15.10">
    <property type="entry name" value="Ribonuclease Z/Hydroxyacylglutathione hydrolase-like"/>
    <property type="match status" value="1"/>
</dbReference>
<feature type="binding site" evidence="8">
    <location>
        <position position="270"/>
    </location>
    <ligand>
        <name>Zn(2+)</name>
        <dbReference type="ChEBI" id="CHEBI:29105"/>
        <label>2</label>
        <note>catalytic</note>
    </ligand>
</feature>
<feature type="binding site" evidence="8">
    <location>
        <position position="68"/>
    </location>
    <ligand>
        <name>Zn(2+)</name>
        <dbReference type="ChEBI" id="CHEBI:29105"/>
        <label>2</label>
        <note>catalytic</note>
    </ligand>
</feature>
<comment type="function">
    <text evidence="8">Zinc phosphodiesterase, which displays some tRNA 3'-processing endonuclease activity. Probably involved in tRNA maturation, by removing a 3'-trailer from precursor tRNA.</text>
</comment>
<feature type="binding site" evidence="8">
    <location>
        <position position="67"/>
    </location>
    <ligand>
        <name>Zn(2+)</name>
        <dbReference type="ChEBI" id="CHEBI:29105"/>
        <label>2</label>
        <note>catalytic</note>
    </ligand>
</feature>
<comment type="caution">
    <text evidence="9">The sequence shown here is derived from an EMBL/GenBank/DDBJ whole genome shotgun (WGS) entry which is preliminary data.</text>
</comment>
<keyword evidence="2 8" id="KW-0819">tRNA processing</keyword>
<evidence type="ECO:0000256" key="4">
    <source>
        <dbReference type="ARBA" id="ARBA00022723"/>
    </source>
</evidence>
<keyword evidence="5 8" id="KW-0255">Endonuclease</keyword>
<evidence type="ECO:0000256" key="5">
    <source>
        <dbReference type="ARBA" id="ARBA00022759"/>
    </source>
</evidence>
<dbReference type="InterPro" id="IPR013471">
    <property type="entry name" value="RNase_Z/BN"/>
</dbReference>
<dbReference type="SUPFAM" id="SSF56281">
    <property type="entry name" value="Metallo-hydrolase/oxidoreductase"/>
    <property type="match status" value="1"/>
</dbReference>
<dbReference type="Pfam" id="PF23023">
    <property type="entry name" value="Anti-Pycsar_Apyc1"/>
    <property type="match status" value="1"/>
</dbReference>
<keyword evidence="10" id="KW-1185">Reference proteome</keyword>
<keyword evidence="6 8" id="KW-0378">Hydrolase</keyword>
<feature type="binding site" evidence="8">
    <location>
        <position position="141"/>
    </location>
    <ligand>
        <name>Zn(2+)</name>
        <dbReference type="ChEBI" id="CHEBI:29105"/>
        <label>1</label>
        <note>catalytic</note>
    </ligand>
</feature>
<feature type="binding site" evidence="8">
    <location>
        <position position="65"/>
    </location>
    <ligand>
        <name>Zn(2+)</name>
        <dbReference type="ChEBI" id="CHEBI:29105"/>
        <label>1</label>
        <note>catalytic</note>
    </ligand>
</feature>
<comment type="subunit">
    <text evidence="1 8">Homodimer.</text>
</comment>
<evidence type="ECO:0000256" key="3">
    <source>
        <dbReference type="ARBA" id="ARBA00022722"/>
    </source>
</evidence>
<keyword evidence="3 8" id="KW-0540">Nuclease</keyword>
<dbReference type="InterPro" id="IPR036866">
    <property type="entry name" value="RibonucZ/Hydroxyglut_hydro"/>
</dbReference>
<name>A0ABX1X9P7_9BACL</name>
<dbReference type="PANTHER" id="PTHR46018">
    <property type="entry name" value="ZINC PHOSPHODIESTERASE ELAC PROTEIN 1"/>
    <property type="match status" value="1"/>
</dbReference>
<protein>
    <recommendedName>
        <fullName evidence="8">Ribonuclease Z</fullName>
        <shortName evidence="8">RNase Z</shortName>
        <ecNumber evidence="8">3.1.26.11</ecNumber>
    </recommendedName>
    <alternativeName>
        <fullName evidence="8">tRNA 3 endonuclease</fullName>
    </alternativeName>
    <alternativeName>
        <fullName evidence="8">tRNase Z</fullName>
    </alternativeName>
</protein>
<evidence type="ECO:0000256" key="2">
    <source>
        <dbReference type="ARBA" id="ARBA00022694"/>
    </source>
</evidence>
<keyword evidence="4 8" id="KW-0479">Metal-binding</keyword>
<feature type="binding site" evidence="8">
    <location>
        <position position="212"/>
    </location>
    <ligand>
        <name>Zn(2+)</name>
        <dbReference type="ChEBI" id="CHEBI:29105"/>
        <label>1</label>
        <note>catalytic</note>
    </ligand>
</feature>
<comment type="similarity">
    <text evidence="8">Belongs to the RNase Z family.</text>
</comment>
<evidence type="ECO:0000256" key="7">
    <source>
        <dbReference type="ARBA" id="ARBA00022833"/>
    </source>
</evidence>